<keyword evidence="3 6" id="KW-0812">Transmembrane</keyword>
<evidence type="ECO:0000256" key="4">
    <source>
        <dbReference type="ARBA" id="ARBA00022989"/>
    </source>
</evidence>
<reference evidence="8 9" key="2">
    <citation type="submission" date="2018-06" db="EMBL/GenBank/DDBJ databases">
        <title>Metagenomic assembly of (sub)arctic Cyanobacteria and their associated microbiome from non-axenic cultures.</title>
        <authorList>
            <person name="Baurain D."/>
        </authorList>
    </citation>
    <scope>NUCLEOTIDE SEQUENCE [LARGE SCALE GENOMIC DNA]</scope>
    <source>
        <strain evidence="8">ULC129bin1</strain>
    </source>
</reference>
<dbReference type="GO" id="GO:0005886">
    <property type="term" value="C:plasma membrane"/>
    <property type="evidence" value="ECO:0007669"/>
    <property type="project" value="UniProtKB-SubCell"/>
</dbReference>
<evidence type="ECO:0000313" key="8">
    <source>
        <dbReference type="EMBL" id="PZO16379.1"/>
    </source>
</evidence>
<keyword evidence="5 6" id="KW-0472">Membrane</keyword>
<evidence type="ECO:0000256" key="6">
    <source>
        <dbReference type="SAM" id="Phobius"/>
    </source>
</evidence>
<accession>A0A2W4UHT5</accession>
<dbReference type="EMBL" id="QBMC01000081">
    <property type="protein sequence ID" value="PZO16379.1"/>
    <property type="molecule type" value="Genomic_DNA"/>
</dbReference>
<dbReference type="Pfam" id="PF03553">
    <property type="entry name" value="Na_H_antiporter"/>
    <property type="match status" value="1"/>
</dbReference>
<gene>
    <name evidence="8" type="ORF">DCF25_12520</name>
</gene>
<evidence type="ECO:0000256" key="2">
    <source>
        <dbReference type="ARBA" id="ARBA00022475"/>
    </source>
</evidence>
<comment type="caution">
    <text evidence="8">The sequence shown here is derived from an EMBL/GenBank/DDBJ whole genome shotgun (WGS) entry which is preliminary data.</text>
</comment>
<organism evidence="8 9">
    <name type="scientific">Leptolyngbya foveolarum</name>
    <dbReference type="NCBI Taxonomy" id="47253"/>
    <lineage>
        <taxon>Bacteria</taxon>
        <taxon>Bacillati</taxon>
        <taxon>Cyanobacteriota</taxon>
        <taxon>Cyanophyceae</taxon>
        <taxon>Leptolyngbyales</taxon>
        <taxon>Leptolyngbyaceae</taxon>
        <taxon>Leptolyngbya group</taxon>
        <taxon>Leptolyngbya</taxon>
    </lineage>
</organism>
<keyword evidence="2" id="KW-1003">Cell membrane</keyword>
<dbReference type="Proteomes" id="UP000249354">
    <property type="component" value="Unassembled WGS sequence"/>
</dbReference>
<reference evidence="9" key="1">
    <citation type="submission" date="2018-04" db="EMBL/GenBank/DDBJ databases">
        <authorList>
            <person name="Cornet L."/>
        </authorList>
    </citation>
    <scope>NUCLEOTIDE SEQUENCE [LARGE SCALE GENOMIC DNA]</scope>
</reference>
<name>A0A2W4UHT5_9CYAN</name>
<keyword evidence="4 6" id="KW-1133">Transmembrane helix</keyword>
<dbReference type="InterPro" id="IPR018461">
    <property type="entry name" value="Na/H_Antiport_NhaC-like_C"/>
</dbReference>
<feature type="transmembrane region" description="Helical" evidence="6">
    <location>
        <begin position="42"/>
        <end position="63"/>
    </location>
</feature>
<evidence type="ECO:0000259" key="7">
    <source>
        <dbReference type="Pfam" id="PF03553"/>
    </source>
</evidence>
<protein>
    <recommendedName>
        <fullName evidence="7">Na+/H+ antiporter NhaC-like C-terminal domain-containing protein</fullName>
    </recommendedName>
</protein>
<evidence type="ECO:0000256" key="1">
    <source>
        <dbReference type="ARBA" id="ARBA00004651"/>
    </source>
</evidence>
<comment type="subcellular location">
    <subcellularLocation>
        <location evidence="1">Cell membrane</location>
        <topology evidence="1">Multi-pass membrane protein</topology>
    </subcellularLocation>
</comment>
<evidence type="ECO:0000256" key="3">
    <source>
        <dbReference type="ARBA" id="ARBA00022692"/>
    </source>
</evidence>
<evidence type="ECO:0000313" key="9">
    <source>
        <dbReference type="Proteomes" id="UP000249354"/>
    </source>
</evidence>
<dbReference type="AlphaFoldDB" id="A0A2W4UHT5"/>
<evidence type="ECO:0000256" key="5">
    <source>
        <dbReference type="ARBA" id="ARBA00023136"/>
    </source>
</evidence>
<feature type="domain" description="Na+/H+ antiporter NhaC-like C-terminal" evidence="7">
    <location>
        <begin position="24"/>
        <end position="100"/>
    </location>
</feature>
<proteinExistence type="predicted"/>
<sequence length="100" mass="11159">MSPNVTPPNNLDLVAVLSISRTLSFTHGWLKHIRTYRQLSRATVLISLFANLFGCTQTIGILLTEQIMRPPYEQHYSNQANQQLALAIEDTATVIAPLIP</sequence>